<proteinExistence type="predicted"/>
<reference evidence="1" key="1">
    <citation type="journal article" date="2022" name="Plant J.">
        <title>Strategies of tolerance reflected in two North American maple genomes.</title>
        <authorList>
            <person name="McEvoy S.L."/>
            <person name="Sezen U.U."/>
            <person name="Trouern-Trend A."/>
            <person name="McMahon S.M."/>
            <person name="Schaberg P.G."/>
            <person name="Yang J."/>
            <person name="Wegrzyn J.L."/>
            <person name="Swenson N.G."/>
        </authorList>
    </citation>
    <scope>NUCLEOTIDE SEQUENCE</scope>
    <source>
        <strain evidence="1">91603</strain>
    </source>
</reference>
<protein>
    <submittedName>
        <fullName evidence="1">Uncharacterized protein</fullName>
    </submittedName>
</protein>
<gene>
    <name evidence="1" type="ORF">LWI28_010924</name>
</gene>
<reference evidence="1" key="2">
    <citation type="submission" date="2023-02" db="EMBL/GenBank/DDBJ databases">
        <authorList>
            <person name="Swenson N.G."/>
            <person name="Wegrzyn J.L."/>
            <person name="Mcevoy S.L."/>
        </authorList>
    </citation>
    <scope>NUCLEOTIDE SEQUENCE</scope>
    <source>
        <strain evidence="1">91603</strain>
        <tissue evidence="1">Leaf</tissue>
    </source>
</reference>
<evidence type="ECO:0000313" key="1">
    <source>
        <dbReference type="EMBL" id="KAI9174044.1"/>
    </source>
</evidence>
<keyword evidence="2" id="KW-1185">Reference proteome</keyword>
<accession>A0AAD5IPR5</accession>
<name>A0AAD5IPR5_ACENE</name>
<evidence type="ECO:0000313" key="2">
    <source>
        <dbReference type="Proteomes" id="UP001064489"/>
    </source>
</evidence>
<organism evidence="1 2">
    <name type="scientific">Acer negundo</name>
    <name type="common">Box elder</name>
    <dbReference type="NCBI Taxonomy" id="4023"/>
    <lineage>
        <taxon>Eukaryota</taxon>
        <taxon>Viridiplantae</taxon>
        <taxon>Streptophyta</taxon>
        <taxon>Embryophyta</taxon>
        <taxon>Tracheophyta</taxon>
        <taxon>Spermatophyta</taxon>
        <taxon>Magnoliopsida</taxon>
        <taxon>eudicotyledons</taxon>
        <taxon>Gunneridae</taxon>
        <taxon>Pentapetalae</taxon>
        <taxon>rosids</taxon>
        <taxon>malvids</taxon>
        <taxon>Sapindales</taxon>
        <taxon>Sapindaceae</taxon>
        <taxon>Hippocastanoideae</taxon>
        <taxon>Acereae</taxon>
        <taxon>Acer</taxon>
    </lineage>
</organism>
<comment type="caution">
    <text evidence="1">The sequence shown here is derived from an EMBL/GenBank/DDBJ whole genome shotgun (WGS) entry which is preliminary data.</text>
</comment>
<sequence>MGVDGGVHGSTNGEFPSLGSLAAADGLSHPLLLLNRWKGSSPSTEREGLVLQDIFDYYPDSKLGGAIMAGEGSTPLVAGLSITDMGLTIRSRSVPRYGSISLRSVYESAASLISGVGSPTNYCAATRTGTASI</sequence>
<dbReference type="AlphaFoldDB" id="A0AAD5IPR5"/>
<dbReference type="EMBL" id="JAJSOW010000103">
    <property type="protein sequence ID" value="KAI9174044.1"/>
    <property type="molecule type" value="Genomic_DNA"/>
</dbReference>
<dbReference type="Proteomes" id="UP001064489">
    <property type="component" value="Chromosome 8"/>
</dbReference>